<evidence type="ECO:0000313" key="2">
    <source>
        <dbReference type="Proteomes" id="UP000762676"/>
    </source>
</evidence>
<name>A0AAV4G046_9GAST</name>
<dbReference type="EMBL" id="BMAT01011776">
    <property type="protein sequence ID" value="GFR78842.1"/>
    <property type="molecule type" value="Genomic_DNA"/>
</dbReference>
<reference evidence="1 2" key="1">
    <citation type="journal article" date="2021" name="Elife">
        <title>Chloroplast acquisition without the gene transfer in kleptoplastic sea slugs, Plakobranchus ocellatus.</title>
        <authorList>
            <person name="Maeda T."/>
            <person name="Takahashi S."/>
            <person name="Yoshida T."/>
            <person name="Shimamura S."/>
            <person name="Takaki Y."/>
            <person name="Nagai Y."/>
            <person name="Toyoda A."/>
            <person name="Suzuki Y."/>
            <person name="Arimoto A."/>
            <person name="Ishii H."/>
            <person name="Satoh N."/>
            <person name="Nishiyama T."/>
            <person name="Hasebe M."/>
            <person name="Maruyama T."/>
            <person name="Minagawa J."/>
            <person name="Obokata J."/>
            <person name="Shigenobu S."/>
        </authorList>
    </citation>
    <scope>NUCLEOTIDE SEQUENCE [LARGE SCALE GENOMIC DNA]</scope>
</reference>
<comment type="caution">
    <text evidence="1">The sequence shown here is derived from an EMBL/GenBank/DDBJ whole genome shotgun (WGS) entry which is preliminary data.</text>
</comment>
<gene>
    <name evidence="1" type="ORF">ElyMa_005859500</name>
</gene>
<evidence type="ECO:0000313" key="1">
    <source>
        <dbReference type="EMBL" id="GFR78842.1"/>
    </source>
</evidence>
<dbReference type="Proteomes" id="UP000762676">
    <property type="component" value="Unassembled WGS sequence"/>
</dbReference>
<protein>
    <submittedName>
        <fullName evidence="1">Uncharacterized protein</fullName>
    </submittedName>
</protein>
<sequence>MEALIIRPHKEEVVVVVAALGDITTGKKGPEGAGEAGVAEVMEGQIMAFGMMAMNIKEDVREEETLTEEVERDFVKHLIHQVRVEVWT</sequence>
<dbReference type="AlphaFoldDB" id="A0AAV4G046"/>
<organism evidence="1 2">
    <name type="scientific">Elysia marginata</name>
    <dbReference type="NCBI Taxonomy" id="1093978"/>
    <lineage>
        <taxon>Eukaryota</taxon>
        <taxon>Metazoa</taxon>
        <taxon>Spiralia</taxon>
        <taxon>Lophotrochozoa</taxon>
        <taxon>Mollusca</taxon>
        <taxon>Gastropoda</taxon>
        <taxon>Heterobranchia</taxon>
        <taxon>Euthyneura</taxon>
        <taxon>Panpulmonata</taxon>
        <taxon>Sacoglossa</taxon>
        <taxon>Placobranchoidea</taxon>
        <taxon>Plakobranchidae</taxon>
        <taxon>Elysia</taxon>
    </lineage>
</organism>
<keyword evidence="2" id="KW-1185">Reference proteome</keyword>
<proteinExistence type="predicted"/>
<accession>A0AAV4G046</accession>